<dbReference type="GeneID" id="81370798"/>
<evidence type="ECO:0000256" key="1">
    <source>
        <dbReference type="ARBA" id="ARBA00022723"/>
    </source>
</evidence>
<evidence type="ECO:0000313" key="8">
    <source>
        <dbReference type="EMBL" id="KAJ5391691.1"/>
    </source>
</evidence>
<reference evidence="8" key="1">
    <citation type="submission" date="2022-12" db="EMBL/GenBank/DDBJ databases">
        <authorList>
            <person name="Petersen C."/>
        </authorList>
    </citation>
    <scope>NUCLEOTIDE SEQUENCE</scope>
    <source>
        <strain evidence="8">IBT 29677</strain>
    </source>
</reference>
<dbReference type="CDD" id="cd12148">
    <property type="entry name" value="fungal_TF_MHR"/>
    <property type="match status" value="1"/>
</dbReference>
<proteinExistence type="predicted"/>
<dbReference type="RefSeq" id="XP_056487369.1">
    <property type="nucleotide sequence ID" value="XM_056631818.1"/>
</dbReference>
<evidence type="ECO:0000259" key="7">
    <source>
        <dbReference type="PROSITE" id="PS50048"/>
    </source>
</evidence>
<sequence length="684" mass="77296">MEYRSSRAEGPVELRSNPDTNSTKRRKVRKGTFSCWECKRRKRRCERDLNATICLSCQRHGVSCISQEFTKAPLNDCREIGQRVDHVEALVNKLVRQREARPGRRQQSNVSSGQTVADDTTSFMAPPTLRSICHERLSRGRSLSGYLFSILPHPATSIVILSSSTLFSSPLQKSQAQESTNSTIVHGEPRVSLQFTAHPLVLARRLIQLALCLKQFDASSSKQLECHLNKSISEASFKYQEIATRFVLSQDFLVNSLDGVETLILQSCYHITLGDTRMAWTVQCRAINIACTIGIQNLAEMGDERAEHIWFRLVYSDRFMALMLGIPFTITEESSFWETQRQNSTLSQRLECLHVAIAGRIVTRNVQIQQYGSPQEASNDCNIRYHDDNETKDIDELLKKSAKLLPPTWWLTSSRTNTNSENDSVEKTAKLLVQLHQYYLIILLHQPYLIRLLTCTHDSDSVEQNTTDSTYSKLATASASHEGLLRYLAIRELHQSPTYRPTDDKMYTCAIALLFAHLDGHTQGSANVLDHQRNRDLGLISESINMMEKVSTANNDPRGLVLIRILRNFMALEDAAAEGSTYHTWCDESIQASDDSQESLTEDSISLSIPYFGKIHISCRRPSLSQELDIHSVGLGATMHRSHSGLGHAKNATQPSTRDPTTEDEEARSWFETWIQATPDTEEE</sequence>
<dbReference type="EMBL" id="JAPZBU010000008">
    <property type="protein sequence ID" value="KAJ5391691.1"/>
    <property type="molecule type" value="Genomic_DNA"/>
</dbReference>
<keyword evidence="4" id="KW-0804">Transcription</keyword>
<dbReference type="PANTHER" id="PTHR47840:SF1">
    <property type="entry name" value="ZN(II)2CYS6 TRANSCRIPTION FACTOR (EUROFUNG)"/>
    <property type="match status" value="1"/>
</dbReference>
<comment type="caution">
    <text evidence="8">The sequence shown here is derived from an EMBL/GenBank/DDBJ whole genome shotgun (WGS) entry which is preliminary data.</text>
</comment>
<dbReference type="Pfam" id="PF00172">
    <property type="entry name" value="Zn_clus"/>
    <property type="match status" value="1"/>
</dbReference>
<dbReference type="PANTHER" id="PTHR47840">
    <property type="entry name" value="ZN(II)2CYS6 TRANSCRIPTION FACTOR (EUROFUNG)-RELATED"/>
    <property type="match status" value="1"/>
</dbReference>
<dbReference type="Proteomes" id="UP001147747">
    <property type="component" value="Unassembled WGS sequence"/>
</dbReference>
<protein>
    <recommendedName>
        <fullName evidence="7">Zn(2)-C6 fungal-type domain-containing protein</fullName>
    </recommendedName>
</protein>
<gene>
    <name evidence="8" type="ORF">N7509_007181</name>
</gene>
<feature type="compositionally biased region" description="Polar residues" evidence="6">
    <location>
        <begin position="105"/>
        <end position="123"/>
    </location>
</feature>
<evidence type="ECO:0000313" key="9">
    <source>
        <dbReference type="Proteomes" id="UP001147747"/>
    </source>
</evidence>
<evidence type="ECO:0000256" key="6">
    <source>
        <dbReference type="SAM" id="MobiDB-lite"/>
    </source>
</evidence>
<keyword evidence="1" id="KW-0479">Metal-binding</keyword>
<dbReference type="GO" id="GO:0008270">
    <property type="term" value="F:zinc ion binding"/>
    <property type="evidence" value="ECO:0007669"/>
    <property type="project" value="InterPro"/>
</dbReference>
<dbReference type="SMART" id="SM00066">
    <property type="entry name" value="GAL4"/>
    <property type="match status" value="1"/>
</dbReference>
<dbReference type="PROSITE" id="PS00463">
    <property type="entry name" value="ZN2_CY6_FUNGAL_1"/>
    <property type="match status" value="1"/>
</dbReference>
<dbReference type="Pfam" id="PF04082">
    <property type="entry name" value="Fungal_trans"/>
    <property type="match status" value="1"/>
</dbReference>
<feature type="domain" description="Zn(2)-C6 fungal-type" evidence="7">
    <location>
        <begin position="34"/>
        <end position="66"/>
    </location>
</feature>
<dbReference type="InterPro" id="IPR036864">
    <property type="entry name" value="Zn2-C6_fun-type_DNA-bd_sf"/>
</dbReference>
<dbReference type="InterPro" id="IPR007219">
    <property type="entry name" value="XnlR_reg_dom"/>
</dbReference>
<name>A0A9W9VYN5_9EURO</name>
<organism evidence="8 9">
    <name type="scientific">Penicillium cosmopolitanum</name>
    <dbReference type="NCBI Taxonomy" id="1131564"/>
    <lineage>
        <taxon>Eukaryota</taxon>
        <taxon>Fungi</taxon>
        <taxon>Dikarya</taxon>
        <taxon>Ascomycota</taxon>
        <taxon>Pezizomycotina</taxon>
        <taxon>Eurotiomycetes</taxon>
        <taxon>Eurotiomycetidae</taxon>
        <taxon>Eurotiales</taxon>
        <taxon>Aspergillaceae</taxon>
        <taxon>Penicillium</taxon>
    </lineage>
</organism>
<dbReference type="GO" id="GO:0006351">
    <property type="term" value="P:DNA-templated transcription"/>
    <property type="evidence" value="ECO:0007669"/>
    <property type="project" value="InterPro"/>
</dbReference>
<dbReference type="InterPro" id="IPR001138">
    <property type="entry name" value="Zn2Cys6_DnaBD"/>
</dbReference>
<keyword evidence="5" id="KW-0539">Nucleus</keyword>
<evidence type="ECO:0000256" key="2">
    <source>
        <dbReference type="ARBA" id="ARBA00023015"/>
    </source>
</evidence>
<dbReference type="OrthoDB" id="5392779at2759"/>
<accession>A0A9W9VYN5</accession>
<dbReference type="SUPFAM" id="SSF57701">
    <property type="entry name" value="Zn2/Cys6 DNA-binding domain"/>
    <property type="match status" value="1"/>
</dbReference>
<dbReference type="GO" id="GO:0000981">
    <property type="term" value="F:DNA-binding transcription factor activity, RNA polymerase II-specific"/>
    <property type="evidence" value="ECO:0007669"/>
    <property type="project" value="InterPro"/>
</dbReference>
<feature type="region of interest" description="Disordered" evidence="6">
    <location>
        <begin position="98"/>
        <end position="123"/>
    </location>
</feature>
<dbReference type="PROSITE" id="PS50048">
    <property type="entry name" value="ZN2_CY6_FUNGAL_2"/>
    <property type="match status" value="1"/>
</dbReference>
<reference evidence="8" key="2">
    <citation type="journal article" date="2023" name="IMA Fungus">
        <title>Comparative genomic study of the Penicillium genus elucidates a diverse pangenome and 15 lateral gene transfer events.</title>
        <authorList>
            <person name="Petersen C."/>
            <person name="Sorensen T."/>
            <person name="Nielsen M.R."/>
            <person name="Sondergaard T.E."/>
            <person name="Sorensen J.L."/>
            <person name="Fitzpatrick D.A."/>
            <person name="Frisvad J.C."/>
            <person name="Nielsen K.L."/>
        </authorList>
    </citation>
    <scope>NUCLEOTIDE SEQUENCE</scope>
    <source>
        <strain evidence="8">IBT 29677</strain>
    </source>
</reference>
<feature type="compositionally biased region" description="Basic and acidic residues" evidence="6">
    <location>
        <begin position="1"/>
        <end position="12"/>
    </location>
</feature>
<keyword evidence="3" id="KW-0238">DNA-binding</keyword>
<dbReference type="GO" id="GO:0003677">
    <property type="term" value="F:DNA binding"/>
    <property type="evidence" value="ECO:0007669"/>
    <property type="project" value="UniProtKB-KW"/>
</dbReference>
<keyword evidence="9" id="KW-1185">Reference proteome</keyword>
<evidence type="ECO:0000256" key="5">
    <source>
        <dbReference type="ARBA" id="ARBA00023242"/>
    </source>
</evidence>
<dbReference type="AlphaFoldDB" id="A0A9W9VYN5"/>
<evidence type="ECO:0000256" key="3">
    <source>
        <dbReference type="ARBA" id="ARBA00023125"/>
    </source>
</evidence>
<dbReference type="Gene3D" id="4.10.240.10">
    <property type="entry name" value="Zn(2)-C6 fungal-type DNA-binding domain"/>
    <property type="match status" value="1"/>
</dbReference>
<evidence type="ECO:0000256" key="4">
    <source>
        <dbReference type="ARBA" id="ARBA00023163"/>
    </source>
</evidence>
<keyword evidence="2" id="KW-0805">Transcription regulation</keyword>
<feature type="region of interest" description="Disordered" evidence="6">
    <location>
        <begin position="1"/>
        <end position="26"/>
    </location>
</feature>
<feature type="region of interest" description="Disordered" evidence="6">
    <location>
        <begin position="639"/>
        <end position="667"/>
    </location>
</feature>